<dbReference type="EMBL" id="JAHDVG010000483">
    <property type="protein sequence ID" value="KAH1170661.1"/>
    <property type="molecule type" value="Genomic_DNA"/>
</dbReference>
<evidence type="ECO:0000313" key="1">
    <source>
        <dbReference type="EMBL" id="KAH1170661.1"/>
    </source>
</evidence>
<dbReference type="AlphaFoldDB" id="A0A9D3WZI7"/>
<accession>A0A9D3WZI7</accession>
<sequence length="163" mass="17703">MGNACRDSPAVELTGHVGMGGKGLENVTHPPPQYYQCICLWAAPALRGLNKERAQRLGRPLSLVFPHPPIPALLCSQLRRILTCPGPCQLQQQPHSRHHSARLSGAFSFLRSECLSGTLVPHSVRVPAHPALALPPSFARGFLSLMPPPCSPNPASKFPWSHF</sequence>
<protein>
    <submittedName>
        <fullName evidence="1">Uncharacterized protein</fullName>
    </submittedName>
</protein>
<organism evidence="1 2">
    <name type="scientific">Mauremys mutica</name>
    <name type="common">yellowpond turtle</name>
    <dbReference type="NCBI Taxonomy" id="74926"/>
    <lineage>
        <taxon>Eukaryota</taxon>
        <taxon>Metazoa</taxon>
        <taxon>Chordata</taxon>
        <taxon>Craniata</taxon>
        <taxon>Vertebrata</taxon>
        <taxon>Euteleostomi</taxon>
        <taxon>Archelosauria</taxon>
        <taxon>Testudinata</taxon>
        <taxon>Testudines</taxon>
        <taxon>Cryptodira</taxon>
        <taxon>Durocryptodira</taxon>
        <taxon>Testudinoidea</taxon>
        <taxon>Geoemydidae</taxon>
        <taxon>Geoemydinae</taxon>
        <taxon>Mauremys</taxon>
    </lineage>
</organism>
<dbReference type="Proteomes" id="UP000827986">
    <property type="component" value="Unassembled WGS sequence"/>
</dbReference>
<evidence type="ECO:0000313" key="2">
    <source>
        <dbReference type="Proteomes" id="UP000827986"/>
    </source>
</evidence>
<comment type="caution">
    <text evidence="1">The sequence shown here is derived from an EMBL/GenBank/DDBJ whole genome shotgun (WGS) entry which is preliminary data.</text>
</comment>
<name>A0A9D3WZI7_9SAUR</name>
<keyword evidence="2" id="KW-1185">Reference proteome</keyword>
<proteinExistence type="predicted"/>
<gene>
    <name evidence="1" type="ORF">KIL84_006279</name>
</gene>
<reference evidence="1" key="1">
    <citation type="submission" date="2021-09" db="EMBL/GenBank/DDBJ databases">
        <title>The genome of Mauremys mutica provides insights into the evolution of semi-aquatic lifestyle.</title>
        <authorList>
            <person name="Gong S."/>
            <person name="Gao Y."/>
        </authorList>
    </citation>
    <scope>NUCLEOTIDE SEQUENCE</scope>
    <source>
        <strain evidence="1">MM-2020</strain>
        <tissue evidence="1">Muscle</tissue>
    </source>
</reference>